<gene>
    <name evidence="3" type="ORF">A2373_02350</name>
</gene>
<keyword evidence="1" id="KW-0732">Signal</keyword>
<feature type="signal peptide" evidence="1">
    <location>
        <begin position="1"/>
        <end position="28"/>
    </location>
</feature>
<dbReference type="AlphaFoldDB" id="A0A1F6NEH6"/>
<organism evidence="3 4">
    <name type="scientific">Candidatus Magasanikbacteria bacterium RIFOXYB1_FULL_40_15</name>
    <dbReference type="NCBI Taxonomy" id="1798697"/>
    <lineage>
        <taxon>Bacteria</taxon>
        <taxon>Candidatus Magasanikiibacteriota</taxon>
    </lineage>
</organism>
<proteinExistence type="predicted"/>
<accession>A0A1F6NEH6</accession>
<evidence type="ECO:0000313" key="4">
    <source>
        <dbReference type="Proteomes" id="UP000176300"/>
    </source>
</evidence>
<evidence type="ECO:0000313" key="3">
    <source>
        <dbReference type="EMBL" id="OGH82315.1"/>
    </source>
</evidence>
<feature type="domain" description="Right handed beta helix" evidence="2">
    <location>
        <begin position="161"/>
        <end position="277"/>
    </location>
</feature>
<dbReference type="PANTHER" id="PTHR48174">
    <property type="entry name" value="DUF946 FAMILY PROTEIN"/>
    <property type="match status" value="1"/>
</dbReference>
<dbReference type="STRING" id="1798697.A2373_02350"/>
<name>A0A1F6NEH6_9BACT</name>
<reference evidence="3 4" key="1">
    <citation type="journal article" date="2016" name="Nat. Commun.">
        <title>Thousands of microbial genomes shed light on interconnected biogeochemical processes in an aquifer system.</title>
        <authorList>
            <person name="Anantharaman K."/>
            <person name="Brown C.T."/>
            <person name="Hug L.A."/>
            <person name="Sharon I."/>
            <person name="Castelle C.J."/>
            <person name="Probst A.J."/>
            <person name="Thomas B.C."/>
            <person name="Singh A."/>
            <person name="Wilkins M.J."/>
            <person name="Karaoz U."/>
            <person name="Brodie E.L."/>
            <person name="Williams K.H."/>
            <person name="Hubbard S.S."/>
            <person name="Banfield J.F."/>
        </authorList>
    </citation>
    <scope>NUCLEOTIDE SEQUENCE [LARGE SCALE GENOMIC DNA]</scope>
</reference>
<dbReference type="Pfam" id="PF13229">
    <property type="entry name" value="Beta_helix"/>
    <property type="match status" value="1"/>
</dbReference>
<evidence type="ECO:0000256" key="1">
    <source>
        <dbReference type="SAM" id="SignalP"/>
    </source>
</evidence>
<protein>
    <recommendedName>
        <fullName evidence="2">Right handed beta helix domain-containing protein</fullName>
    </recommendedName>
</protein>
<sequence length="1061" mass="119431">MKTKIHNLTILGIFLISIIALFPSSASASTAVSGSILENTTWTAENSPYVVNGTLSIPAGMVLTIDSGVAVKFIHTQSKMDVYGTLQVNGTNDDNVYFTSYKDDEVGGDTNGDGSVTLPAAKDWRQVIVYPGANANFNYTIVRYGGMGAFNCPNYACLGAINNQGVLDFSNSQIYQTGKYGIYQSEGSANIYFSEFNGNTEKGIYVNSGNLSVANSFFSNQIHTSIMMSGNGNFGLNDNNFENNFRDVYVSATVNFTHSNNVSVSGNGRGFHISGSTGQKAVWTSDNMPYIIEGNLQVPAFSSLTIDSGTILKFSHNQSQMEVHGALNINGAKENKVYFTSLKDDEVGGDTNGDENETLPAVKDWRRILIIPRATAKIDNAVIKYGGYIQYNCPNYTCYGAINNRGNLNLTNSEITKNGNYGIYQTAGVSVIHNSSIFNHTNYGIFNYSTNVIDAINNWWGDKTGPYHLSLNTGGLGNAVSDNVAFDPWLNNEPNQIDPLILKYEPILYFHENERFFPMNVEAFVSNSSLWQLNGSHSLIKDESITIPVVLADLTPDGQDTINYYLQFSEGLIDKEPDPNKANTEYQELINNGETKNTYYGYKSEESYTDEEGNIHEFIVLQYWYFYAFNDWKYHGGLNNHEGDWEVVMIFLDKDTEEPKHAAYSSHHNEGRTITTGFQYDSVRRGWDSDEINKNNDQIISFVALGSHANYPNNNDGGKHKILLLYNDLTSYNGNHLYTENWREKFVFDENNFPLWLTNYKGLWGVNNIKDKGPQGPYYRTGEFGDQINLFYNPIEWAGINNVGKKDISEITKTVNFLKQGVKFVFDRTLELGTKIAVDLHNEIISFGNNVSDMVFSPHFWDIESSLENYTFGVEVSIHYDPDELSALGINENYLSTFYYNDITNVWETIPSIVDQTNLTVNFYTNHFSRYAIGMEKWRDITDNIKIKKNKRYYDPKTGIRNVSIEIKKEKDQHKAGNLRFLIENISEEGVELFNPTGFTNGETPYVEISGLDNQCLKAVDLEFGVPIEKINESRTLQNEVSTYVPELLKFDFDVKVMVEN</sequence>
<comment type="caution">
    <text evidence="3">The sequence shown here is derived from an EMBL/GenBank/DDBJ whole genome shotgun (WGS) entry which is preliminary data.</text>
</comment>
<dbReference type="EMBL" id="MFQS01000044">
    <property type="protein sequence ID" value="OGH82315.1"/>
    <property type="molecule type" value="Genomic_DNA"/>
</dbReference>
<dbReference type="PANTHER" id="PTHR48174:SF5">
    <property type="entry name" value="VACUOLAR PROTEIN SORTING-ASSOCIATED PROTEIN 62"/>
    <property type="match status" value="1"/>
</dbReference>
<dbReference type="InterPro" id="IPR039448">
    <property type="entry name" value="Beta_helix"/>
</dbReference>
<evidence type="ECO:0000259" key="2">
    <source>
        <dbReference type="Pfam" id="PF13229"/>
    </source>
</evidence>
<feature type="chain" id="PRO_5009525767" description="Right handed beta helix domain-containing protein" evidence="1">
    <location>
        <begin position="29"/>
        <end position="1061"/>
    </location>
</feature>
<dbReference type="Proteomes" id="UP000176300">
    <property type="component" value="Unassembled WGS sequence"/>
</dbReference>